<dbReference type="InterPro" id="IPR036514">
    <property type="entry name" value="SGNH_hydro_sf"/>
</dbReference>
<evidence type="ECO:0000259" key="3">
    <source>
        <dbReference type="Pfam" id="PF03629"/>
    </source>
</evidence>
<name>A0ABS1BKQ2_9SPHI</name>
<evidence type="ECO:0000256" key="2">
    <source>
        <dbReference type="SAM" id="SignalP"/>
    </source>
</evidence>
<keyword evidence="1" id="KW-0378">Hydrolase</keyword>
<proteinExistence type="predicted"/>
<keyword evidence="2" id="KW-0732">Signal</keyword>
<feature type="signal peptide" evidence="2">
    <location>
        <begin position="1"/>
        <end position="22"/>
    </location>
</feature>
<dbReference type="PANTHER" id="PTHR31988">
    <property type="entry name" value="ESTERASE, PUTATIVE (DUF303)-RELATED"/>
    <property type="match status" value="1"/>
</dbReference>
<dbReference type="InterPro" id="IPR005181">
    <property type="entry name" value="SASA"/>
</dbReference>
<sequence length="270" mass="29819">MIKSFLQISLAFVALLTLCLFSCNSKKMQTAKKDVANKKLDIYILMGQSNMSGRGYLIAEDSIVENQRVLMFTKDLRWVPAKNPLHFDKPGIAAVGPGLSFGLAMQAADKSKTIALVPTAVGGTSINSWIPGGKDKVTGKYPWDDAERRVLEAMKFGTVKGVLWHQGESDSKTENAVVYLPKLEALIKRVRTLVGNDKLPFIVGQLGRYNPQYDNINRETANLPEIVPYTAIASSEGLVDRGDNTHFTRSSAIVLGQRFAKKMLEVQKKE</sequence>
<dbReference type="RefSeq" id="WP_200585699.1">
    <property type="nucleotide sequence ID" value="NZ_JAEHFY010000009.1"/>
</dbReference>
<organism evidence="4 5">
    <name type="scientific">Pedobacter segetis</name>
    <dbReference type="NCBI Taxonomy" id="2793069"/>
    <lineage>
        <taxon>Bacteria</taxon>
        <taxon>Pseudomonadati</taxon>
        <taxon>Bacteroidota</taxon>
        <taxon>Sphingobacteriia</taxon>
        <taxon>Sphingobacteriales</taxon>
        <taxon>Sphingobacteriaceae</taxon>
        <taxon>Pedobacter</taxon>
    </lineage>
</organism>
<dbReference type="InterPro" id="IPR052940">
    <property type="entry name" value="Carb_Esterase_6"/>
</dbReference>
<dbReference type="Gene3D" id="3.40.50.1110">
    <property type="entry name" value="SGNH hydrolase"/>
    <property type="match status" value="1"/>
</dbReference>
<evidence type="ECO:0000313" key="5">
    <source>
        <dbReference type="Proteomes" id="UP000660024"/>
    </source>
</evidence>
<dbReference type="SUPFAM" id="SSF52266">
    <property type="entry name" value="SGNH hydrolase"/>
    <property type="match status" value="1"/>
</dbReference>
<dbReference type="Proteomes" id="UP000660024">
    <property type="component" value="Unassembled WGS sequence"/>
</dbReference>
<accession>A0ABS1BKQ2</accession>
<dbReference type="PANTHER" id="PTHR31988:SF19">
    <property type="entry name" value="9-O-ACETYL-N-ACETYLNEURAMINIC ACID DEACETYLASE-RELATED"/>
    <property type="match status" value="1"/>
</dbReference>
<feature type="domain" description="Sialate O-acetylesterase" evidence="3">
    <location>
        <begin position="40"/>
        <end position="264"/>
    </location>
</feature>
<comment type="caution">
    <text evidence="4">The sequence shown here is derived from an EMBL/GenBank/DDBJ whole genome shotgun (WGS) entry which is preliminary data.</text>
</comment>
<feature type="chain" id="PRO_5045598145" evidence="2">
    <location>
        <begin position="23"/>
        <end position="270"/>
    </location>
</feature>
<reference evidence="4 5" key="1">
    <citation type="submission" date="2020-12" db="EMBL/GenBank/DDBJ databases">
        <title>Bacterial novel species Pedobacter sp. SD-b isolated from soil.</title>
        <authorList>
            <person name="Jung H.-Y."/>
        </authorList>
    </citation>
    <scope>NUCLEOTIDE SEQUENCE [LARGE SCALE GENOMIC DNA]</scope>
    <source>
        <strain evidence="4 5">SD-b</strain>
    </source>
</reference>
<evidence type="ECO:0000256" key="1">
    <source>
        <dbReference type="ARBA" id="ARBA00022801"/>
    </source>
</evidence>
<protein>
    <submittedName>
        <fullName evidence="4">Sialate O-acetylesterase</fullName>
    </submittedName>
</protein>
<dbReference type="EMBL" id="JAEHFY010000009">
    <property type="protein sequence ID" value="MBK0382901.1"/>
    <property type="molecule type" value="Genomic_DNA"/>
</dbReference>
<keyword evidence="5" id="KW-1185">Reference proteome</keyword>
<gene>
    <name evidence="4" type="ORF">I5M32_08005</name>
</gene>
<evidence type="ECO:0000313" key="4">
    <source>
        <dbReference type="EMBL" id="MBK0382901.1"/>
    </source>
</evidence>
<dbReference type="Pfam" id="PF03629">
    <property type="entry name" value="SASA"/>
    <property type="match status" value="1"/>
</dbReference>